<organism evidence="1 2">
    <name type="scientific">Zarea fungicola</name>
    <dbReference type="NCBI Taxonomy" id="93591"/>
    <lineage>
        <taxon>Eukaryota</taxon>
        <taxon>Fungi</taxon>
        <taxon>Dikarya</taxon>
        <taxon>Ascomycota</taxon>
        <taxon>Pezizomycotina</taxon>
        <taxon>Sordariomycetes</taxon>
        <taxon>Hypocreomycetidae</taxon>
        <taxon>Hypocreales</taxon>
        <taxon>Cordycipitaceae</taxon>
        <taxon>Zarea</taxon>
    </lineage>
</organism>
<comment type="caution">
    <text evidence="1">The sequence shown here is derived from an EMBL/GenBank/DDBJ whole genome shotgun (WGS) entry which is preliminary data.</text>
</comment>
<keyword evidence="2" id="KW-1185">Reference proteome</keyword>
<evidence type="ECO:0000313" key="1">
    <source>
        <dbReference type="EMBL" id="KAJ2969233.1"/>
    </source>
</evidence>
<gene>
    <name evidence="1" type="ORF">NQ176_g8774</name>
</gene>
<reference evidence="1" key="1">
    <citation type="submission" date="2022-08" db="EMBL/GenBank/DDBJ databases">
        <title>Genome Sequence of Lecanicillium fungicola.</title>
        <authorList>
            <person name="Buettner E."/>
        </authorList>
    </citation>
    <scope>NUCLEOTIDE SEQUENCE</scope>
    <source>
        <strain evidence="1">Babe33</strain>
    </source>
</reference>
<dbReference type="EMBL" id="JANJQO010001792">
    <property type="protein sequence ID" value="KAJ2969233.1"/>
    <property type="molecule type" value="Genomic_DNA"/>
</dbReference>
<protein>
    <submittedName>
        <fullName evidence="1">Uncharacterized protein</fullName>
    </submittedName>
</protein>
<evidence type="ECO:0000313" key="2">
    <source>
        <dbReference type="Proteomes" id="UP001143910"/>
    </source>
</evidence>
<sequence length="230" mass="24770">MLLGLPAELICDITRMSPLAAQAALARTRHSLYRICNRTLYRHDSQYHGSSAIFHASTRYADQKVVIGTLRTAAATGTSLERCQPPLQRLEAVRQMSHLQICVPIYLAASSGLNDVVAFLIASGVSVEGLSGTAITPFRGAVLAGKETTALMLLQHGASETSTIEGLDAFHASIQYGLSNLADYLVNIRNVDVNKKSKSGSTPIMLAFSSHRSTMVKKPLQLGANVLMRC</sequence>
<proteinExistence type="predicted"/>
<name>A0ACC1MRT9_9HYPO</name>
<accession>A0ACC1MRT9</accession>
<dbReference type="Proteomes" id="UP001143910">
    <property type="component" value="Unassembled WGS sequence"/>
</dbReference>